<dbReference type="Pfam" id="PF08395">
    <property type="entry name" value="7tm_7"/>
    <property type="match status" value="1"/>
</dbReference>
<dbReference type="EMBL" id="CVRI01000038">
    <property type="protein sequence ID" value="CRK93975.1"/>
    <property type="molecule type" value="Genomic_DNA"/>
</dbReference>
<evidence type="ECO:0000256" key="3">
    <source>
        <dbReference type="ARBA" id="ARBA00022692"/>
    </source>
</evidence>
<evidence type="ECO:0000313" key="10">
    <source>
        <dbReference type="Proteomes" id="UP000183832"/>
    </source>
</evidence>
<comment type="subcellular location">
    <subcellularLocation>
        <location evidence="1">Cell membrane</location>
        <topology evidence="1">Multi-pass membrane protein</topology>
    </subcellularLocation>
</comment>
<accession>A0A1J1I0U7</accession>
<dbReference type="PANTHER" id="PTHR21143:SF134">
    <property type="entry name" value="GUSTATORY RECEPTOR"/>
    <property type="match status" value="1"/>
</dbReference>
<evidence type="ECO:0000313" key="9">
    <source>
        <dbReference type="EMBL" id="CRK93975.1"/>
    </source>
</evidence>
<dbReference type="GO" id="GO:0005886">
    <property type="term" value="C:plasma membrane"/>
    <property type="evidence" value="ECO:0007669"/>
    <property type="project" value="UniProtKB-SubCell"/>
</dbReference>
<dbReference type="GO" id="GO:0007165">
    <property type="term" value="P:signal transduction"/>
    <property type="evidence" value="ECO:0007669"/>
    <property type="project" value="UniProtKB-KW"/>
</dbReference>
<gene>
    <name evidence="9" type="primary">putative AAEL017446-PB</name>
    <name evidence="9" type="ORF">CLUMA_CG007501</name>
</gene>
<dbReference type="GO" id="GO:0030424">
    <property type="term" value="C:axon"/>
    <property type="evidence" value="ECO:0007669"/>
    <property type="project" value="TreeGrafter"/>
</dbReference>
<keyword evidence="7" id="KW-0807">Transducer</keyword>
<feature type="transmembrane region" description="Helical" evidence="8">
    <location>
        <begin position="93"/>
        <end position="114"/>
    </location>
</feature>
<evidence type="ECO:0000256" key="4">
    <source>
        <dbReference type="ARBA" id="ARBA00022989"/>
    </source>
</evidence>
<dbReference type="OrthoDB" id="6478931at2759"/>
<proteinExistence type="predicted"/>
<dbReference type="PANTHER" id="PTHR21143">
    <property type="entry name" value="INVERTEBRATE GUSTATORY RECEPTOR"/>
    <property type="match status" value="1"/>
</dbReference>
<feature type="transmembrane region" description="Helical" evidence="8">
    <location>
        <begin position="62"/>
        <end position="81"/>
    </location>
</feature>
<dbReference type="GO" id="GO:0008049">
    <property type="term" value="P:male courtship behavior"/>
    <property type="evidence" value="ECO:0007669"/>
    <property type="project" value="TreeGrafter"/>
</dbReference>
<dbReference type="GO" id="GO:0007635">
    <property type="term" value="P:chemosensory behavior"/>
    <property type="evidence" value="ECO:0007669"/>
    <property type="project" value="TreeGrafter"/>
</dbReference>
<reference evidence="9 10" key="1">
    <citation type="submission" date="2015-04" db="EMBL/GenBank/DDBJ databases">
        <authorList>
            <person name="Syromyatnikov M.Y."/>
            <person name="Popov V.N."/>
        </authorList>
    </citation>
    <scope>NUCLEOTIDE SEQUENCE [LARGE SCALE GENOMIC DNA]</scope>
</reference>
<name>A0A1J1I0U7_9DIPT</name>
<dbReference type="GO" id="GO:0050909">
    <property type="term" value="P:sensory perception of taste"/>
    <property type="evidence" value="ECO:0007669"/>
    <property type="project" value="InterPro"/>
</dbReference>
<dbReference type="AlphaFoldDB" id="A0A1J1I0U7"/>
<keyword evidence="3 8" id="KW-0812">Transmembrane</keyword>
<evidence type="ECO:0000256" key="6">
    <source>
        <dbReference type="ARBA" id="ARBA00023170"/>
    </source>
</evidence>
<evidence type="ECO:0000256" key="1">
    <source>
        <dbReference type="ARBA" id="ARBA00004651"/>
    </source>
</evidence>
<keyword evidence="5 8" id="KW-0472">Membrane</keyword>
<keyword evidence="10" id="KW-1185">Reference proteome</keyword>
<dbReference type="Proteomes" id="UP000183832">
    <property type="component" value="Unassembled WGS sequence"/>
</dbReference>
<sequence length="205" mass="23751">MVVSCIDIIRRFVQIMNSNIEKTLKIANNNNDKLRSEIDMVIQIYEDITDVIRLFQQNYGPLILILQCYCMFVTINQLFYLYGFGLSFKNGSILFKLMLIVFAMLHSLQLLLIAKAAKYLQHEGNRTKHLWYRFNFLPQNLPVAIEKSVEEMKLHMVLNPIAIELCGMFTLNYFILYAVIATGAEYLVMLIQFDIGSSKFAKGLN</sequence>
<protein>
    <submittedName>
        <fullName evidence="9">CLUMA_CG007501, isoform A</fullName>
    </submittedName>
</protein>
<organism evidence="9 10">
    <name type="scientific">Clunio marinus</name>
    <dbReference type="NCBI Taxonomy" id="568069"/>
    <lineage>
        <taxon>Eukaryota</taxon>
        <taxon>Metazoa</taxon>
        <taxon>Ecdysozoa</taxon>
        <taxon>Arthropoda</taxon>
        <taxon>Hexapoda</taxon>
        <taxon>Insecta</taxon>
        <taxon>Pterygota</taxon>
        <taxon>Neoptera</taxon>
        <taxon>Endopterygota</taxon>
        <taxon>Diptera</taxon>
        <taxon>Nematocera</taxon>
        <taxon>Chironomoidea</taxon>
        <taxon>Chironomidae</taxon>
        <taxon>Clunio</taxon>
    </lineage>
</organism>
<evidence type="ECO:0000256" key="2">
    <source>
        <dbReference type="ARBA" id="ARBA00022475"/>
    </source>
</evidence>
<keyword evidence="4 8" id="KW-1133">Transmembrane helix</keyword>
<evidence type="ECO:0000256" key="7">
    <source>
        <dbReference type="ARBA" id="ARBA00023224"/>
    </source>
</evidence>
<evidence type="ECO:0000256" key="8">
    <source>
        <dbReference type="SAM" id="Phobius"/>
    </source>
</evidence>
<dbReference type="InterPro" id="IPR013604">
    <property type="entry name" value="7TM_chemorcpt"/>
</dbReference>
<keyword evidence="2" id="KW-1003">Cell membrane</keyword>
<keyword evidence="6" id="KW-0675">Receptor</keyword>
<dbReference type="GO" id="GO:0043025">
    <property type="term" value="C:neuronal cell body"/>
    <property type="evidence" value="ECO:0007669"/>
    <property type="project" value="TreeGrafter"/>
</dbReference>
<dbReference type="GO" id="GO:0030425">
    <property type="term" value="C:dendrite"/>
    <property type="evidence" value="ECO:0007669"/>
    <property type="project" value="TreeGrafter"/>
</dbReference>
<evidence type="ECO:0000256" key="5">
    <source>
        <dbReference type="ARBA" id="ARBA00023136"/>
    </source>
</evidence>